<comment type="similarity">
    <text evidence="2">Belongs to the glycosyltransferase 2 family.</text>
</comment>
<evidence type="ECO:0000259" key="10">
    <source>
        <dbReference type="Pfam" id="PF04138"/>
    </source>
</evidence>
<evidence type="ECO:0000259" key="9">
    <source>
        <dbReference type="Pfam" id="PF00535"/>
    </source>
</evidence>
<name>A0ABT9XD64_9BACL</name>
<feature type="domain" description="GtrA/DPMS transmembrane" evidence="10">
    <location>
        <begin position="239"/>
        <end position="356"/>
    </location>
</feature>
<evidence type="ECO:0000256" key="4">
    <source>
        <dbReference type="ARBA" id="ARBA00022679"/>
    </source>
</evidence>
<dbReference type="RefSeq" id="WP_274455639.1">
    <property type="nucleotide sequence ID" value="NZ_CP067097.1"/>
</dbReference>
<keyword evidence="7 8" id="KW-0472">Membrane</keyword>
<dbReference type="InterPro" id="IPR007267">
    <property type="entry name" value="GtrA_DPMS_TM"/>
</dbReference>
<evidence type="ECO:0000256" key="2">
    <source>
        <dbReference type="ARBA" id="ARBA00006739"/>
    </source>
</evidence>
<keyword evidence="12" id="KW-1185">Reference proteome</keyword>
<feature type="transmembrane region" description="Helical" evidence="8">
    <location>
        <begin position="328"/>
        <end position="348"/>
    </location>
</feature>
<dbReference type="Pfam" id="PF00535">
    <property type="entry name" value="Glycos_transf_2"/>
    <property type="match status" value="1"/>
</dbReference>
<evidence type="ECO:0000256" key="6">
    <source>
        <dbReference type="ARBA" id="ARBA00022989"/>
    </source>
</evidence>
<keyword evidence="5 8" id="KW-0812">Transmembrane</keyword>
<evidence type="ECO:0000256" key="3">
    <source>
        <dbReference type="ARBA" id="ARBA00022676"/>
    </source>
</evidence>
<feature type="transmembrane region" description="Helical" evidence="8">
    <location>
        <begin position="236"/>
        <end position="260"/>
    </location>
</feature>
<dbReference type="InterPro" id="IPR039528">
    <property type="entry name" value="DPM1-like"/>
</dbReference>
<dbReference type="Proteomes" id="UP001232973">
    <property type="component" value="Unassembled WGS sequence"/>
</dbReference>
<dbReference type="Pfam" id="PF04138">
    <property type="entry name" value="GtrA_DPMS_TM"/>
    <property type="match status" value="1"/>
</dbReference>
<sequence length="380" mass="43135">MHLGIVIPTFNERENVQTITARIADALRGRDLTYEIWFIDDSRDDTPQVLEALSAAHPEVHYVHRKDARGLATAVVEGFARTSAEYLVVMDADLQHPPELLPVIAERLAEGIDIVIPSRFVPGGSDGGLNTFRKLVSWTARTMGRVAIRRLRHISDCTGGYFGLRRSVLAGADLSPIGWKILMEILVKGRYQTVHEVPYQFVDRDAGESKMSLREQWNYVRHIVRLVWSSPEDRRFYLFCFVGGLGMVVNLAVMSLMMYVFHLREVPSSVIASLVAMAHNFLWNDNMTWKGHAHPVKWRRALQIPMFMLISGVSLAITALFVKGFVWLHWSPLAGQLIGIIVATLWSYTANNRWTWKAPSDADRIELLPKIRVTHEDVKP</sequence>
<proteinExistence type="inferred from homology"/>
<dbReference type="Gene3D" id="3.90.550.10">
    <property type="entry name" value="Spore Coat Polysaccharide Biosynthesis Protein SpsA, Chain A"/>
    <property type="match status" value="1"/>
</dbReference>
<keyword evidence="3 11" id="KW-0328">Glycosyltransferase</keyword>
<dbReference type="CDD" id="cd06442">
    <property type="entry name" value="DPM1_like"/>
    <property type="match status" value="1"/>
</dbReference>
<reference evidence="11 12" key="1">
    <citation type="submission" date="2023-07" db="EMBL/GenBank/DDBJ databases">
        <title>Genomic Encyclopedia of Type Strains, Phase IV (KMG-IV): sequencing the most valuable type-strain genomes for metagenomic binning, comparative biology and taxonomic classification.</title>
        <authorList>
            <person name="Goeker M."/>
        </authorList>
    </citation>
    <scope>NUCLEOTIDE SEQUENCE [LARGE SCALE GENOMIC DNA]</scope>
    <source>
        <strain evidence="11 12">DSM 4006</strain>
    </source>
</reference>
<evidence type="ECO:0000256" key="8">
    <source>
        <dbReference type="SAM" id="Phobius"/>
    </source>
</evidence>
<feature type="domain" description="Glycosyltransferase 2-like" evidence="9">
    <location>
        <begin position="5"/>
        <end position="169"/>
    </location>
</feature>
<dbReference type="PANTHER" id="PTHR43398:SF1">
    <property type="entry name" value="DOLICHOL-PHOSPHATE MANNOSYLTRANSFERASE SUBUNIT 1"/>
    <property type="match status" value="1"/>
</dbReference>
<dbReference type="EMBL" id="JAUSTP010000001">
    <property type="protein sequence ID" value="MDQ0188218.1"/>
    <property type="molecule type" value="Genomic_DNA"/>
</dbReference>
<keyword evidence="4 11" id="KW-0808">Transferase</keyword>
<accession>A0ABT9XD64</accession>
<dbReference type="PANTHER" id="PTHR43398">
    <property type="entry name" value="DOLICHOL-PHOSPHATE MANNOSYLTRANSFERASE SUBUNIT 1"/>
    <property type="match status" value="1"/>
</dbReference>
<evidence type="ECO:0000313" key="12">
    <source>
        <dbReference type="Proteomes" id="UP001232973"/>
    </source>
</evidence>
<dbReference type="GO" id="GO:0004582">
    <property type="term" value="F:dolichyl-phosphate beta-D-mannosyltransferase activity"/>
    <property type="evidence" value="ECO:0007669"/>
    <property type="project" value="UniProtKB-EC"/>
</dbReference>
<evidence type="ECO:0000256" key="1">
    <source>
        <dbReference type="ARBA" id="ARBA00004141"/>
    </source>
</evidence>
<gene>
    <name evidence="11" type="ORF">J2S03_000022</name>
</gene>
<evidence type="ECO:0000256" key="5">
    <source>
        <dbReference type="ARBA" id="ARBA00022692"/>
    </source>
</evidence>
<dbReference type="EC" id="2.4.1.83" evidence="11"/>
<protein>
    <submittedName>
        <fullName evidence="11">Dolichol-phosphate mannosyltransferase</fullName>
        <ecNumber evidence="11">2.4.1.83</ecNumber>
    </submittedName>
</protein>
<feature type="transmembrane region" description="Helical" evidence="8">
    <location>
        <begin position="266"/>
        <end position="283"/>
    </location>
</feature>
<comment type="subcellular location">
    <subcellularLocation>
        <location evidence="1">Membrane</location>
        <topology evidence="1">Multi-pass membrane protein</topology>
    </subcellularLocation>
</comment>
<keyword evidence="6 8" id="KW-1133">Transmembrane helix</keyword>
<evidence type="ECO:0000256" key="7">
    <source>
        <dbReference type="ARBA" id="ARBA00023136"/>
    </source>
</evidence>
<dbReference type="InterPro" id="IPR029044">
    <property type="entry name" value="Nucleotide-diphossugar_trans"/>
</dbReference>
<evidence type="ECO:0000313" key="11">
    <source>
        <dbReference type="EMBL" id="MDQ0188218.1"/>
    </source>
</evidence>
<dbReference type="InterPro" id="IPR001173">
    <property type="entry name" value="Glyco_trans_2-like"/>
</dbReference>
<dbReference type="SUPFAM" id="SSF53448">
    <property type="entry name" value="Nucleotide-diphospho-sugar transferases"/>
    <property type="match status" value="1"/>
</dbReference>
<comment type="caution">
    <text evidence="11">The sequence shown here is derived from an EMBL/GenBank/DDBJ whole genome shotgun (WGS) entry which is preliminary data.</text>
</comment>
<feature type="transmembrane region" description="Helical" evidence="8">
    <location>
        <begin position="304"/>
        <end position="322"/>
    </location>
</feature>
<organism evidence="11 12">
    <name type="scientific">Alicyclobacillus cycloheptanicus</name>
    <dbReference type="NCBI Taxonomy" id="1457"/>
    <lineage>
        <taxon>Bacteria</taxon>
        <taxon>Bacillati</taxon>
        <taxon>Bacillota</taxon>
        <taxon>Bacilli</taxon>
        <taxon>Bacillales</taxon>
        <taxon>Alicyclobacillaceae</taxon>
        <taxon>Alicyclobacillus</taxon>
    </lineage>
</organism>